<feature type="signal peptide" evidence="2">
    <location>
        <begin position="1"/>
        <end position="22"/>
    </location>
</feature>
<evidence type="ECO:0000313" key="4">
    <source>
        <dbReference type="EMBL" id="MBB3900820.1"/>
    </source>
</evidence>
<dbReference type="InterPro" id="IPR015943">
    <property type="entry name" value="WD40/YVTN_repeat-like_dom_sf"/>
</dbReference>
<gene>
    <name evidence="3" type="ORF">GCM10007884_40320</name>
    <name evidence="4" type="ORF">GGR33_000300</name>
</gene>
<protein>
    <submittedName>
        <fullName evidence="4">DNA-binding beta-propeller fold protein YncE</fullName>
    </submittedName>
</protein>
<reference evidence="3" key="4">
    <citation type="submission" date="2023-01" db="EMBL/GenBank/DDBJ databases">
        <title>Draft genome sequence of Methylobacterium brachythecii strain NBRC 107710.</title>
        <authorList>
            <person name="Sun Q."/>
            <person name="Mori K."/>
        </authorList>
    </citation>
    <scope>NUCLEOTIDE SEQUENCE</scope>
    <source>
        <strain evidence="3">NBRC 107710</strain>
    </source>
</reference>
<accession>A0A7W6ACP8</accession>
<dbReference type="EMBL" id="JACIDN010000001">
    <property type="protein sequence ID" value="MBB3900820.1"/>
    <property type="molecule type" value="Genomic_DNA"/>
</dbReference>
<evidence type="ECO:0000313" key="5">
    <source>
        <dbReference type="Proteomes" id="UP000517759"/>
    </source>
</evidence>
<dbReference type="SUPFAM" id="SSF51004">
    <property type="entry name" value="C-terminal (heme d1) domain of cytochrome cd1-nitrite reductase"/>
    <property type="match status" value="1"/>
</dbReference>
<feature type="compositionally biased region" description="Basic and acidic residues" evidence="1">
    <location>
        <begin position="101"/>
        <end position="122"/>
    </location>
</feature>
<reference evidence="4 5" key="3">
    <citation type="submission" date="2020-08" db="EMBL/GenBank/DDBJ databases">
        <title>Genomic Encyclopedia of Type Strains, Phase IV (KMG-IV): sequencing the most valuable type-strain genomes for metagenomic binning, comparative biology and taxonomic classification.</title>
        <authorList>
            <person name="Goeker M."/>
        </authorList>
    </citation>
    <scope>NUCLEOTIDE SEQUENCE [LARGE SCALE GENOMIC DNA]</scope>
    <source>
        <strain evidence="4 5">DSM 24105</strain>
    </source>
</reference>
<reference evidence="6" key="2">
    <citation type="journal article" date="2019" name="Int. J. Syst. Evol. Microbiol.">
        <title>The Global Catalogue of Microorganisms (GCM) 10K type strain sequencing project: providing services to taxonomists for standard genome sequencing and annotation.</title>
        <authorList>
            <consortium name="The Broad Institute Genomics Platform"/>
            <consortium name="The Broad Institute Genome Sequencing Center for Infectious Disease"/>
            <person name="Wu L."/>
            <person name="Ma J."/>
        </authorList>
    </citation>
    <scope>NUCLEOTIDE SEQUENCE [LARGE SCALE GENOMIC DNA]</scope>
    <source>
        <strain evidence="6">NBRC 107710</strain>
    </source>
</reference>
<name>A0A7W6ACP8_9HYPH</name>
<keyword evidence="6" id="KW-1185">Reference proteome</keyword>
<dbReference type="Gene3D" id="2.130.10.10">
    <property type="entry name" value="YVTN repeat-like/Quinoprotein amine dehydrogenase"/>
    <property type="match status" value="2"/>
</dbReference>
<dbReference type="PANTHER" id="PTHR47197">
    <property type="entry name" value="PROTEIN NIRF"/>
    <property type="match status" value="1"/>
</dbReference>
<sequence length="408" mass="41997">MRTKVLPLLVSALLMGASPLRAAQAPSLMLVGLDGKTFFDPAGDRNGPNGADAVAFVDVRDEAHPQVVTTMLLDNSVYGPPTNLQITPDGRLGLVASSVRMRQEEPKEEPKEGEAKPGEGPDRPWYAQPDDRLHVLDLTTDPPQLVETITVGRQPSGLAINGAGDLALVANREGRSVTVLSITGTKVTPIGTVDVGDEAAAVAISPNGQRGFVAKNKAGKIGVLKIEGTSVTYDPAQDMPVGAGVYGIEVTPDARLALTANTGATPSDGNADSVSVIDANLGTPKVVDWLGVGDTPESLDIAPDGRHAALAVVRGSAAPQSSPNFGPKGLAVLLTIDADGSVHVTGAAEAGAVPQGVAFSPSGRFVYVGNYVDRTLQVFRVEGDALVATGIKLQLPGQPASLRGRARG</sequence>
<keyword evidence="4" id="KW-0238">DNA-binding</keyword>
<dbReference type="InterPro" id="IPR051200">
    <property type="entry name" value="Host-pathogen_enzymatic-act"/>
</dbReference>
<organism evidence="4 5">
    <name type="scientific">Methylobacterium brachythecii</name>
    <dbReference type="NCBI Taxonomy" id="1176177"/>
    <lineage>
        <taxon>Bacteria</taxon>
        <taxon>Pseudomonadati</taxon>
        <taxon>Pseudomonadota</taxon>
        <taxon>Alphaproteobacteria</taxon>
        <taxon>Hyphomicrobiales</taxon>
        <taxon>Methylobacteriaceae</taxon>
        <taxon>Methylobacterium</taxon>
    </lineage>
</organism>
<dbReference type="RefSeq" id="WP_183501607.1">
    <property type="nucleotide sequence ID" value="NZ_BSPG01000032.1"/>
</dbReference>
<dbReference type="GO" id="GO:0003677">
    <property type="term" value="F:DNA binding"/>
    <property type="evidence" value="ECO:0007669"/>
    <property type="project" value="UniProtKB-KW"/>
</dbReference>
<proteinExistence type="predicted"/>
<dbReference type="AlphaFoldDB" id="A0A7W6ACP8"/>
<reference evidence="3" key="1">
    <citation type="journal article" date="2014" name="Int. J. Syst. Evol. Microbiol.">
        <title>Complete genome of a new Firmicutes species belonging to the dominant human colonic microbiota ('Ruminococcus bicirculans') reveals two chromosomes and a selective capacity to utilize plant glucans.</title>
        <authorList>
            <consortium name="NISC Comparative Sequencing Program"/>
            <person name="Wegmann U."/>
            <person name="Louis P."/>
            <person name="Goesmann A."/>
            <person name="Henrissat B."/>
            <person name="Duncan S.H."/>
            <person name="Flint H.J."/>
        </authorList>
    </citation>
    <scope>NUCLEOTIDE SEQUENCE</scope>
    <source>
        <strain evidence="3">NBRC 107710</strain>
    </source>
</reference>
<evidence type="ECO:0000313" key="3">
    <source>
        <dbReference type="EMBL" id="GLS46041.1"/>
    </source>
</evidence>
<dbReference type="PANTHER" id="PTHR47197:SF3">
    <property type="entry name" value="DIHYDRO-HEME D1 DEHYDROGENASE"/>
    <property type="match status" value="1"/>
</dbReference>
<dbReference type="InterPro" id="IPR011048">
    <property type="entry name" value="Haem_d1_sf"/>
</dbReference>
<dbReference type="Proteomes" id="UP001156881">
    <property type="component" value="Unassembled WGS sequence"/>
</dbReference>
<feature type="chain" id="PRO_5030770302" evidence="2">
    <location>
        <begin position="23"/>
        <end position="408"/>
    </location>
</feature>
<comment type="caution">
    <text evidence="4">The sequence shown here is derived from an EMBL/GenBank/DDBJ whole genome shotgun (WGS) entry which is preliminary data.</text>
</comment>
<evidence type="ECO:0000256" key="1">
    <source>
        <dbReference type="SAM" id="MobiDB-lite"/>
    </source>
</evidence>
<keyword evidence="2" id="KW-0732">Signal</keyword>
<evidence type="ECO:0000256" key="2">
    <source>
        <dbReference type="SAM" id="SignalP"/>
    </source>
</evidence>
<evidence type="ECO:0000313" key="6">
    <source>
        <dbReference type="Proteomes" id="UP001156881"/>
    </source>
</evidence>
<dbReference type="EMBL" id="BSPG01000032">
    <property type="protein sequence ID" value="GLS46041.1"/>
    <property type="molecule type" value="Genomic_DNA"/>
</dbReference>
<feature type="region of interest" description="Disordered" evidence="1">
    <location>
        <begin position="100"/>
        <end position="128"/>
    </location>
</feature>
<dbReference type="Proteomes" id="UP000517759">
    <property type="component" value="Unassembled WGS sequence"/>
</dbReference>